<sequence length="195" mass="21326">METVTFGWWRWRWCHALGRNPLVRTSDRIEAMIAAMAVAAVLVAIPIAAAMATAIHDERGQAYAAEAERHVQITATVTQASPTLPRTNVSVVQAAWDFGGTEHVGRFQWDKPVRAGQNIDIVVDQDGRRMVPLDPWWRAGLDGTIAAITFWLAVAGVAAGSVAIARPCLRRMRYAAWDRDIASLADDGGTTNRHG</sequence>
<dbReference type="Proteomes" id="UP000182915">
    <property type="component" value="Chromosome I"/>
</dbReference>
<proteinExistence type="predicted"/>
<dbReference type="PANTHER" id="PTHR42305">
    <property type="entry name" value="MEMBRANE PROTEIN RV1733C-RELATED"/>
    <property type="match status" value="1"/>
</dbReference>
<dbReference type="OrthoDB" id="4542680at2"/>
<protein>
    <recommendedName>
        <fullName evidence="4">Transmembrane protein</fullName>
    </recommendedName>
</protein>
<keyword evidence="1" id="KW-1133">Transmembrane helix</keyword>
<evidence type="ECO:0000256" key="1">
    <source>
        <dbReference type="SAM" id="Phobius"/>
    </source>
</evidence>
<accession>A0A1H6IPZ8</accession>
<feature type="transmembrane region" description="Helical" evidence="1">
    <location>
        <begin position="31"/>
        <end position="55"/>
    </location>
</feature>
<gene>
    <name evidence="2" type="ORF">SAMN04489835_0355</name>
</gene>
<evidence type="ECO:0000313" key="2">
    <source>
        <dbReference type="EMBL" id="SEH48436.1"/>
    </source>
</evidence>
<evidence type="ECO:0008006" key="4">
    <source>
        <dbReference type="Google" id="ProtNLM"/>
    </source>
</evidence>
<keyword evidence="1" id="KW-0812">Transmembrane</keyword>
<organism evidence="2 3">
    <name type="scientific">Mycolicibacterium rutilum</name>
    <name type="common">Mycobacterium rutilum</name>
    <dbReference type="NCBI Taxonomy" id="370526"/>
    <lineage>
        <taxon>Bacteria</taxon>
        <taxon>Bacillati</taxon>
        <taxon>Actinomycetota</taxon>
        <taxon>Actinomycetes</taxon>
        <taxon>Mycobacteriales</taxon>
        <taxon>Mycobacteriaceae</taxon>
        <taxon>Mycolicibacterium</taxon>
    </lineage>
</organism>
<keyword evidence="1" id="KW-0472">Membrane</keyword>
<dbReference type="EMBL" id="LT629971">
    <property type="protein sequence ID" value="SEH48436.1"/>
    <property type="molecule type" value="Genomic_DNA"/>
</dbReference>
<reference evidence="3" key="1">
    <citation type="submission" date="2016-10" db="EMBL/GenBank/DDBJ databases">
        <authorList>
            <person name="Varghese N."/>
            <person name="Submissions S."/>
        </authorList>
    </citation>
    <scope>NUCLEOTIDE SEQUENCE [LARGE SCALE GENOMIC DNA]</scope>
    <source>
        <strain evidence="3">DSM 45405</strain>
    </source>
</reference>
<dbReference type="RefSeq" id="WP_083405697.1">
    <property type="nucleotide sequence ID" value="NZ_LT629971.1"/>
</dbReference>
<dbReference type="AlphaFoldDB" id="A0A1H6IPZ8"/>
<keyword evidence="3" id="KW-1185">Reference proteome</keyword>
<dbReference type="STRING" id="370526.SAMN04489835_0355"/>
<feature type="transmembrane region" description="Helical" evidence="1">
    <location>
        <begin position="145"/>
        <end position="165"/>
    </location>
</feature>
<dbReference type="PANTHER" id="PTHR42305:SF1">
    <property type="entry name" value="MEMBRANE PROTEIN RV1733C-RELATED"/>
    <property type="match status" value="1"/>
</dbReference>
<evidence type="ECO:0000313" key="3">
    <source>
        <dbReference type="Proteomes" id="UP000182915"/>
    </source>
</evidence>
<dbReference type="InterPro" id="IPR039708">
    <property type="entry name" value="MT1774/Rv1733c-like"/>
</dbReference>
<name>A0A1H6IPZ8_MYCRU</name>